<dbReference type="Gene3D" id="1.10.405.10">
    <property type="entry name" value="Guanine Nucleotide Dissociation Inhibitor, domain 1"/>
    <property type="match status" value="1"/>
</dbReference>
<comment type="similarity">
    <text evidence="1">Belongs to the flavin monoamine oxidase family.</text>
</comment>
<keyword evidence="4" id="KW-1185">Reference proteome</keyword>
<dbReference type="Proteomes" id="UP000654471">
    <property type="component" value="Unassembled WGS sequence"/>
</dbReference>
<dbReference type="Gene3D" id="3.90.660.10">
    <property type="match status" value="1"/>
</dbReference>
<organism evidence="3 4">
    <name type="scientific">Streptomyces albospinus</name>
    <dbReference type="NCBI Taxonomy" id="285515"/>
    <lineage>
        <taxon>Bacteria</taxon>
        <taxon>Bacillati</taxon>
        <taxon>Actinomycetota</taxon>
        <taxon>Actinomycetes</taxon>
        <taxon>Kitasatosporales</taxon>
        <taxon>Streptomycetaceae</taxon>
        <taxon>Streptomyces</taxon>
    </lineage>
</organism>
<feature type="domain" description="Amine oxidase" evidence="2">
    <location>
        <begin position="11"/>
        <end position="425"/>
    </location>
</feature>
<gene>
    <name evidence="3" type="ORF">GCM10010211_45790</name>
</gene>
<dbReference type="RefSeq" id="WP_189302806.1">
    <property type="nucleotide sequence ID" value="NZ_BMRP01000016.1"/>
</dbReference>
<reference evidence="4" key="1">
    <citation type="journal article" date="2019" name="Int. J. Syst. Evol. Microbiol.">
        <title>The Global Catalogue of Microorganisms (GCM) 10K type strain sequencing project: providing services to taxonomists for standard genome sequencing and annotation.</title>
        <authorList>
            <consortium name="The Broad Institute Genomics Platform"/>
            <consortium name="The Broad Institute Genome Sequencing Center for Infectious Disease"/>
            <person name="Wu L."/>
            <person name="Ma J."/>
        </authorList>
    </citation>
    <scope>NUCLEOTIDE SEQUENCE [LARGE SCALE GENOMIC DNA]</scope>
    <source>
        <strain evidence="4">JCM 3399</strain>
    </source>
</reference>
<protein>
    <submittedName>
        <fullName evidence="3">Monoamine oxidase</fullName>
    </submittedName>
</protein>
<comment type="caution">
    <text evidence="3">The sequence shown here is derived from an EMBL/GenBank/DDBJ whole genome shotgun (WGS) entry which is preliminary data.</text>
</comment>
<name>A0ABQ2V8V1_9ACTN</name>
<dbReference type="PANTHER" id="PTHR43563:SF1">
    <property type="entry name" value="AMINE OXIDASE [FLAVIN-CONTAINING] B"/>
    <property type="match status" value="1"/>
</dbReference>
<evidence type="ECO:0000256" key="1">
    <source>
        <dbReference type="ARBA" id="ARBA00005995"/>
    </source>
</evidence>
<dbReference type="Pfam" id="PF01593">
    <property type="entry name" value="Amino_oxidase"/>
    <property type="match status" value="1"/>
</dbReference>
<evidence type="ECO:0000313" key="3">
    <source>
        <dbReference type="EMBL" id="GGU74726.1"/>
    </source>
</evidence>
<accession>A0ABQ2V8V1</accession>
<proteinExistence type="inferred from homology"/>
<evidence type="ECO:0000259" key="2">
    <source>
        <dbReference type="Pfam" id="PF01593"/>
    </source>
</evidence>
<dbReference type="EMBL" id="BMRP01000016">
    <property type="protein sequence ID" value="GGU74726.1"/>
    <property type="molecule type" value="Genomic_DNA"/>
</dbReference>
<dbReference type="SUPFAM" id="SSF51905">
    <property type="entry name" value="FAD/NAD(P)-binding domain"/>
    <property type="match status" value="1"/>
</dbReference>
<dbReference type="InterPro" id="IPR036188">
    <property type="entry name" value="FAD/NAD-bd_sf"/>
</dbReference>
<dbReference type="InterPro" id="IPR002937">
    <property type="entry name" value="Amino_oxidase"/>
</dbReference>
<dbReference type="InterPro" id="IPR050703">
    <property type="entry name" value="Flavin_MAO"/>
</dbReference>
<sequence>MHDVIIIGGGISGATAARELGTAGHSVVLLEARDRLGGRTWTSTFPGTDTPVDLGGMWLGRRDTFRHIYAEAARYQLPVVQSPSTTVSSLIIDGVRHIDPKALPPGYGAEIEVAIRRMTDTAQATGPHLHDPDRTRHLDVSIRQYLSTLGLSATALATLSQQASVHYGAPADEISALYLLGEIATRYTLFAQQTLALDVLDSFRDGTKALLDALIADAGAEVHLSSPVRRVAQTDGHVEVITDAAERFLARTAIVATPLNCWHGIDFHPALHPAKQAVTNQGHAGHFAKVWLLAEGLPDPSFFAAGTPGGFQWIRTERVTAQGSLLTGFGDPVASPDLYTLSGAQKALSAYAPEARVKAVHSHDWNQDPYSRGTWIAYRPGWLTTHGHAISASEGRIAFAGGDTSTNFNALWMDGAVETGIRAAAHTRTLLKTPVADGPA</sequence>
<dbReference type="Gene3D" id="3.50.50.60">
    <property type="entry name" value="FAD/NAD(P)-binding domain"/>
    <property type="match status" value="1"/>
</dbReference>
<evidence type="ECO:0000313" key="4">
    <source>
        <dbReference type="Proteomes" id="UP000654471"/>
    </source>
</evidence>
<dbReference type="PANTHER" id="PTHR43563">
    <property type="entry name" value="AMINE OXIDASE"/>
    <property type="match status" value="1"/>
</dbReference>